<dbReference type="Proteomes" id="UP000241895">
    <property type="component" value="Unassembled WGS sequence"/>
</dbReference>
<dbReference type="EMBL" id="PXNS01000005">
    <property type="protein sequence ID" value="PTL94952.1"/>
    <property type="molecule type" value="Genomic_DNA"/>
</dbReference>
<keyword evidence="3" id="KW-1185">Reference proteome</keyword>
<accession>A0ABX5IWK2</accession>
<evidence type="ECO:0000313" key="3">
    <source>
        <dbReference type="Proteomes" id="UP000241895"/>
    </source>
</evidence>
<dbReference type="Pfam" id="PF11726">
    <property type="entry name" value="YagK_YfjJ_C"/>
    <property type="match status" value="1"/>
</dbReference>
<feature type="domain" description="YagK/YfjJ C-terminal" evidence="1">
    <location>
        <begin position="62"/>
        <end position="269"/>
    </location>
</feature>
<evidence type="ECO:0000313" key="2">
    <source>
        <dbReference type="EMBL" id="PTL94952.1"/>
    </source>
</evidence>
<gene>
    <name evidence="2" type="ORF">C6W88_11460</name>
</gene>
<sequence>MSMNPNSIFYLYPKRHPLRKHLTCHWANTYRGYHVKQDRKKGPLVLNYLNEAFALIKYLQSKYYHTFGFRVDLHTPEKMTDPLKYDHNGLIRKFQDRLQAELNRASGKRSAKLHAIWAREKLDRVWMKRKRRRGDKILDPDKAKPHYHVLILVNGDAFRHLGSYKPTPESDGQYLSNTMAHRVIRAWAFALGNRAHSEMPGLVEFCKQRRFKDIPAKDGKPAKKIIIKKVVPFHIYRKDGPEGLVEIMYAVSYLCKAYSKDLSPGTRCFQTTQFSPDAAHAVWMFENEKDYYGKPYALRQGLDWEAGAD</sequence>
<comment type="caution">
    <text evidence="2">The sequence shown here is derived from an EMBL/GenBank/DDBJ whole genome shotgun (WGS) entry which is preliminary data.</text>
</comment>
<evidence type="ECO:0000259" key="1">
    <source>
        <dbReference type="Pfam" id="PF11726"/>
    </source>
</evidence>
<dbReference type="RefSeq" id="WP_108132524.1">
    <property type="nucleotide sequence ID" value="NZ_PXNS01000005.1"/>
</dbReference>
<dbReference type="InterPro" id="IPR057271">
    <property type="entry name" value="YagK_YfjJ_C"/>
</dbReference>
<proteinExistence type="predicted"/>
<reference evidence="2 3" key="1">
    <citation type="submission" date="2018-03" db="EMBL/GenBank/DDBJ databases">
        <authorList>
            <person name="Zhou J."/>
            <person name="Li X."/>
            <person name="Xue M."/>
            <person name="Yin J."/>
        </authorList>
    </citation>
    <scope>NUCLEOTIDE SEQUENCE [LARGE SCALE GENOMIC DNA]</scope>
    <source>
        <strain evidence="2 3">SYSU ZJ2214</strain>
    </source>
</reference>
<name>A0ABX5IWK2_9GAMM</name>
<protein>
    <recommendedName>
        <fullName evidence="1">YagK/YfjJ C-terminal domain-containing protein</fullName>
    </recommendedName>
</protein>
<organism evidence="2 3">
    <name type="scientific">Halomonas litopenaei</name>
    <dbReference type="NCBI Taxonomy" id="2109328"/>
    <lineage>
        <taxon>Bacteria</taxon>
        <taxon>Pseudomonadati</taxon>
        <taxon>Pseudomonadota</taxon>
        <taxon>Gammaproteobacteria</taxon>
        <taxon>Oceanospirillales</taxon>
        <taxon>Halomonadaceae</taxon>
        <taxon>Halomonas</taxon>
    </lineage>
</organism>